<dbReference type="Proteomes" id="UP001306508">
    <property type="component" value="Unassembled WGS sequence"/>
</dbReference>
<proteinExistence type="predicted"/>
<dbReference type="EMBL" id="JAWIZZ010000029">
    <property type="protein sequence ID" value="KAK5781822.1"/>
    <property type="molecule type" value="Genomic_DNA"/>
</dbReference>
<comment type="caution">
    <text evidence="1">The sequence shown here is derived from an EMBL/GenBank/DDBJ whole genome shotgun (WGS) entry which is preliminary data.</text>
</comment>
<name>A0AAN7WST6_9SACH</name>
<dbReference type="Gene3D" id="2.60.270.60">
    <property type="match status" value="1"/>
</dbReference>
<reference evidence="2" key="1">
    <citation type="submission" date="2023-07" db="EMBL/GenBank/DDBJ databases">
        <title>A draft genome of Kazachstania heterogenica Y-27499.</title>
        <authorList>
            <person name="Donic C."/>
            <person name="Kralova J.S."/>
            <person name="Fidel L."/>
            <person name="Ben-Dor S."/>
            <person name="Jung S."/>
        </authorList>
    </citation>
    <scope>NUCLEOTIDE SEQUENCE [LARGE SCALE GENOMIC DNA]</scope>
    <source>
        <strain evidence="2">Y27499</strain>
    </source>
</reference>
<dbReference type="GO" id="GO:0000407">
    <property type="term" value="C:phagophore assembly site"/>
    <property type="evidence" value="ECO:0007669"/>
    <property type="project" value="InterPro"/>
</dbReference>
<dbReference type="InterPro" id="IPR018621">
    <property type="entry name" value="Atg31"/>
</dbReference>
<dbReference type="GO" id="GO:0006914">
    <property type="term" value="P:autophagy"/>
    <property type="evidence" value="ECO:0007669"/>
    <property type="project" value="InterPro"/>
</dbReference>
<dbReference type="Pfam" id="PF09795">
    <property type="entry name" value="ATG31"/>
    <property type="match status" value="1"/>
</dbReference>
<evidence type="ECO:0000313" key="2">
    <source>
        <dbReference type="Proteomes" id="UP001306508"/>
    </source>
</evidence>
<keyword evidence="2" id="KW-1185">Reference proteome</keyword>
<protein>
    <submittedName>
        <fullName evidence="1">Uncharacterized protein</fullName>
    </submittedName>
</protein>
<gene>
    <name evidence="1" type="ORF">RI543_000723</name>
</gene>
<accession>A0AAN7WST6</accession>
<organism evidence="1 2">
    <name type="scientific">Arxiozyma heterogenica</name>
    <dbReference type="NCBI Taxonomy" id="278026"/>
    <lineage>
        <taxon>Eukaryota</taxon>
        <taxon>Fungi</taxon>
        <taxon>Dikarya</taxon>
        <taxon>Ascomycota</taxon>
        <taxon>Saccharomycotina</taxon>
        <taxon>Saccharomycetes</taxon>
        <taxon>Saccharomycetales</taxon>
        <taxon>Saccharomycetaceae</taxon>
        <taxon>Arxiozyma</taxon>
    </lineage>
</organism>
<evidence type="ECO:0000313" key="1">
    <source>
        <dbReference type="EMBL" id="KAK5781822.1"/>
    </source>
</evidence>
<dbReference type="AlphaFoldDB" id="A0AAN7WST6"/>
<sequence>MEPFFVSVMDNNVEHHFNEGDTISDCEKDSKIDFQNTSDQLSCNAKYMFPNKIKYIFDDDLVERGNNSVEGDIILDDEDLDYENIIIFDMDENHHVLNLNLISDKYQLLKYDIVGDAEDKKSLETSYREINIEVVSKFRNLSNIAKDLPLNKLIDIYNIQNTQLQSLYDSI</sequence>